<organism evidence="1 2">
    <name type="scientific">Nostoc sphaeroides CCNUC1</name>
    <dbReference type="NCBI Taxonomy" id="2653204"/>
    <lineage>
        <taxon>Bacteria</taxon>
        <taxon>Bacillati</taxon>
        <taxon>Cyanobacteriota</taxon>
        <taxon>Cyanophyceae</taxon>
        <taxon>Nostocales</taxon>
        <taxon>Nostocaceae</taxon>
        <taxon>Nostoc</taxon>
    </lineage>
</organism>
<dbReference type="Proteomes" id="UP000326678">
    <property type="component" value="Chromosome Gxm1"/>
</dbReference>
<accession>A0A5P8VWP7</accession>
<sequence>MHADKVAQSQRRLSVLSAFVVRHSVITKAEVEYSYLHL</sequence>
<protein>
    <submittedName>
        <fullName evidence="1">Uncharacterized protein</fullName>
    </submittedName>
</protein>
<reference evidence="1 2" key="1">
    <citation type="submission" date="2019-10" db="EMBL/GenBank/DDBJ databases">
        <title>Genomic and transcriptomic insights into the perfect genentic adaptation of a filamentous nitrogen-fixing cyanobacterium to rice fields.</title>
        <authorList>
            <person name="Chen Z."/>
        </authorList>
    </citation>
    <scope>NUCLEOTIDE SEQUENCE [LARGE SCALE GENOMIC DNA]</scope>
    <source>
        <strain evidence="1">CCNUC1</strain>
    </source>
</reference>
<proteinExistence type="predicted"/>
<keyword evidence="2" id="KW-1185">Reference proteome</keyword>
<evidence type="ECO:0000313" key="2">
    <source>
        <dbReference type="Proteomes" id="UP000326678"/>
    </source>
</evidence>
<gene>
    <name evidence="1" type="ORF">GXM_02252</name>
</gene>
<dbReference type="KEGG" id="nsh:GXM_02252"/>
<evidence type="ECO:0000313" key="1">
    <source>
        <dbReference type="EMBL" id="QFS44777.1"/>
    </source>
</evidence>
<dbReference type="AlphaFoldDB" id="A0A5P8VWP7"/>
<dbReference type="EMBL" id="CP045226">
    <property type="protein sequence ID" value="QFS44777.1"/>
    <property type="molecule type" value="Genomic_DNA"/>
</dbReference>
<name>A0A5P8VWP7_9NOSO</name>